<feature type="signal peptide" evidence="2">
    <location>
        <begin position="1"/>
        <end position="19"/>
    </location>
</feature>
<dbReference type="Proteomes" id="UP000053558">
    <property type="component" value="Unassembled WGS sequence"/>
</dbReference>
<sequence length="203" mass="23212">MHGVLFFIQVVLLSRWSLACWTQVGPCTRQTRLEEGKYSREKIGTRVLPNVITASWFNLSLNVRVNVQAAVHITEEVDTQNQDYSMVTRHLHLARRMSVDRLTRKRKRAAQSDERGGEPKVDRQSKVGNGDGDATLSPPRAMVTKRTPALRWLSAILKNRIDTTGQRTYRELGSRLCVRTFPKDITIQSTYSYQYSGFDPNES</sequence>
<dbReference type="KEGG" id="cput:CONPUDRAFT_78365"/>
<dbReference type="EMBL" id="JH711596">
    <property type="protein sequence ID" value="EIW73998.1"/>
    <property type="molecule type" value="Genomic_DNA"/>
</dbReference>
<gene>
    <name evidence="3" type="ORF">CONPUDRAFT_78365</name>
</gene>
<feature type="chain" id="PRO_5004455447" description="Secreted protein" evidence="2">
    <location>
        <begin position="20"/>
        <end position="203"/>
    </location>
</feature>
<accession>R7SCV9</accession>
<reference evidence="4" key="1">
    <citation type="journal article" date="2012" name="Science">
        <title>The Paleozoic origin of enzymatic lignin decomposition reconstructed from 31 fungal genomes.</title>
        <authorList>
            <person name="Floudas D."/>
            <person name="Binder M."/>
            <person name="Riley R."/>
            <person name="Barry K."/>
            <person name="Blanchette R.A."/>
            <person name="Henrissat B."/>
            <person name="Martinez A.T."/>
            <person name="Otillar R."/>
            <person name="Spatafora J.W."/>
            <person name="Yadav J.S."/>
            <person name="Aerts A."/>
            <person name="Benoit I."/>
            <person name="Boyd A."/>
            <person name="Carlson A."/>
            <person name="Copeland A."/>
            <person name="Coutinho P.M."/>
            <person name="de Vries R.P."/>
            <person name="Ferreira P."/>
            <person name="Findley K."/>
            <person name="Foster B."/>
            <person name="Gaskell J."/>
            <person name="Glotzer D."/>
            <person name="Gorecki P."/>
            <person name="Heitman J."/>
            <person name="Hesse C."/>
            <person name="Hori C."/>
            <person name="Igarashi K."/>
            <person name="Jurgens J.A."/>
            <person name="Kallen N."/>
            <person name="Kersten P."/>
            <person name="Kohler A."/>
            <person name="Kuees U."/>
            <person name="Kumar T.K.A."/>
            <person name="Kuo A."/>
            <person name="LaButti K."/>
            <person name="Larrondo L.F."/>
            <person name="Lindquist E."/>
            <person name="Ling A."/>
            <person name="Lombard V."/>
            <person name="Lucas S."/>
            <person name="Lundell T."/>
            <person name="Martin R."/>
            <person name="McLaughlin D.J."/>
            <person name="Morgenstern I."/>
            <person name="Morin E."/>
            <person name="Murat C."/>
            <person name="Nagy L.G."/>
            <person name="Nolan M."/>
            <person name="Ohm R.A."/>
            <person name="Patyshakuliyeva A."/>
            <person name="Rokas A."/>
            <person name="Ruiz-Duenas F.J."/>
            <person name="Sabat G."/>
            <person name="Salamov A."/>
            <person name="Samejima M."/>
            <person name="Schmutz J."/>
            <person name="Slot J.C."/>
            <person name="St John F."/>
            <person name="Stenlid J."/>
            <person name="Sun H."/>
            <person name="Sun S."/>
            <person name="Syed K."/>
            <person name="Tsang A."/>
            <person name="Wiebenga A."/>
            <person name="Young D."/>
            <person name="Pisabarro A."/>
            <person name="Eastwood D.C."/>
            <person name="Martin F."/>
            <person name="Cullen D."/>
            <person name="Grigoriev I.V."/>
            <person name="Hibbett D.S."/>
        </authorList>
    </citation>
    <scope>NUCLEOTIDE SEQUENCE [LARGE SCALE GENOMIC DNA]</scope>
    <source>
        <strain evidence="4">RWD-64-598 SS2</strain>
    </source>
</reference>
<organism evidence="3 4">
    <name type="scientific">Coniophora puteana (strain RWD-64-598)</name>
    <name type="common">Brown rot fungus</name>
    <dbReference type="NCBI Taxonomy" id="741705"/>
    <lineage>
        <taxon>Eukaryota</taxon>
        <taxon>Fungi</taxon>
        <taxon>Dikarya</taxon>
        <taxon>Basidiomycota</taxon>
        <taxon>Agaricomycotina</taxon>
        <taxon>Agaricomycetes</taxon>
        <taxon>Agaricomycetidae</taxon>
        <taxon>Boletales</taxon>
        <taxon>Coniophorineae</taxon>
        <taxon>Coniophoraceae</taxon>
        <taxon>Coniophora</taxon>
    </lineage>
</organism>
<protein>
    <recommendedName>
        <fullName evidence="5">Secreted protein</fullName>
    </recommendedName>
</protein>
<dbReference type="RefSeq" id="XP_007775824.1">
    <property type="nucleotide sequence ID" value="XM_007777634.1"/>
</dbReference>
<evidence type="ECO:0000256" key="2">
    <source>
        <dbReference type="SAM" id="SignalP"/>
    </source>
</evidence>
<feature type="compositionally biased region" description="Basic and acidic residues" evidence="1">
    <location>
        <begin position="110"/>
        <end position="125"/>
    </location>
</feature>
<name>R7SCV9_CONPW</name>
<evidence type="ECO:0000313" key="3">
    <source>
        <dbReference type="EMBL" id="EIW73998.1"/>
    </source>
</evidence>
<feature type="region of interest" description="Disordered" evidence="1">
    <location>
        <begin position="100"/>
        <end position="141"/>
    </location>
</feature>
<keyword evidence="2" id="KW-0732">Signal</keyword>
<dbReference type="AlphaFoldDB" id="R7SCV9"/>
<keyword evidence="4" id="KW-1185">Reference proteome</keyword>
<evidence type="ECO:0000313" key="4">
    <source>
        <dbReference type="Proteomes" id="UP000053558"/>
    </source>
</evidence>
<evidence type="ECO:0008006" key="5">
    <source>
        <dbReference type="Google" id="ProtNLM"/>
    </source>
</evidence>
<dbReference type="GeneID" id="19209747"/>
<proteinExistence type="predicted"/>
<evidence type="ECO:0000256" key="1">
    <source>
        <dbReference type="SAM" id="MobiDB-lite"/>
    </source>
</evidence>